<protein>
    <submittedName>
        <fullName evidence="1">Uncharacterized protein</fullName>
    </submittedName>
</protein>
<dbReference type="EMBL" id="MT104475">
    <property type="protein sequence ID" value="QJD55269.1"/>
    <property type="molecule type" value="Genomic_DNA"/>
</dbReference>
<name>A0A6M3TDZ5_9CAUD</name>
<dbReference type="Proteomes" id="UP000503469">
    <property type="component" value="Segment"/>
</dbReference>
<proteinExistence type="predicted"/>
<evidence type="ECO:0000313" key="1">
    <source>
        <dbReference type="EMBL" id="QJD55269.1"/>
    </source>
</evidence>
<sequence length="56" mass="6309">MRDPPGHLARRGFVAKQLRQGRCRNILRKIYCTHSSFTMTRQATLGKSSPPIGQLA</sequence>
<evidence type="ECO:0000313" key="2">
    <source>
        <dbReference type="Proteomes" id="UP000503469"/>
    </source>
</evidence>
<keyword evidence="2" id="KW-1185">Reference proteome</keyword>
<organism evidence="1 2">
    <name type="scientific">Pseudomonas phage MR15</name>
    <dbReference type="NCBI Taxonomy" id="2711179"/>
    <lineage>
        <taxon>Viruses</taxon>
        <taxon>Duplodnaviria</taxon>
        <taxon>Heunggongvirae</taxon>
        <taxon>Uroviricota</taxon>
        <taxon>Caudoviricetes</taxon>
        <taxon>Readingvirus</taxon>
        <taxon>Readingvirus MR15</taxon>
    </lineage>
</organism>
<reference evidence="1 2" key="1">
    <citation type="journal article" date="2020" name="Microb. Biotechnol.">
        <title>Phage biocontrol to combat Pseudomonas syringae pathogens causing disease in cherry.</title>
        <authorList>
            <person name="Rabiey M."/>
            <person name="Roy S.R."/>
            <person name="Holtappels D."/>
            <person name="Franceschetti L."/>
            <person name="Quilty B.J."/>
            <person name="Creeth R."/>
            <person name="Sundin G.W."/>
            <person name="Wagemans J."/>
            <person name="Lavigne R."/>
            <person name="Jackson R.W."/>
        </authorList>
    </citation>
    <scope>NUCLEOTIDE SEQUENCE [LARGE SCALE GENOMIC DNA]</scope>
</reference>
<accession>A0A6M3TDZ5</accession>
<gene>
    <name evidence="1" type="ORF">Psm1vBMR15_gp55c</name>
</gene>